<dbReference type="EMBL" id="MAMP01000024">
    <property type="protein sequence ID" value="OES43897.1"/>
    <property type="molecule type" value="Genomic_DNA"/>
</dbReference>
<reference evidence="1 2" key="1">
    <citation type="submission" date="2016-06" db="EMBL/GenBank/DDBJ databases">
        <title>Domibacillus iocasae genome sequencing.</title>
        <authorList>
            <person name="Verma A."/>
            <person name="Pal Y."/>
            <person name="Ojha A.K."/>
            <person name="Krishnamurthi S."/>
        </authorList>
    </citation>
    <scope>NUCLEOTIDE SEQUENCE [LARGE SCALE GENOMIC DNA]</scope>
    <source>
        <strain evidence="1 2">DSM 29979</strain>
    </source>
</reference>
<gene>
    <name evidence="1" type="ORF">BA724_12460</name>
</gene>
<dbReference type="RefSeq" id="WP_069939675.1">
    <property type="nucleotide sequence ID" value="NZ_MAMP01000024.1"/>
</dbReference>
<organism evidence="1 2">
    <name type="scientific">Domibacillus iocasae</name>
    <dbReference type="NCBI Taxonomy" id="1714016"/>
    <lineage>
        <taxon>Bacteria</taxon>
        <taxon>Bacillati</taxon>
        <taxon>Bacillota</taxon>
        <taxon>Bacilli</taxon>
        <taxon>Bacillales</taxon>
        <taxon>Bacillaceae</taxon>
        <taxon>Domibacillus</taxon>
    </lineage>
</organism>
<dbReference type="InterPro" id="IPR023430">
    <property type="entry name" value="Pept_HybD-like_dom_sf"/>
</dbReference>
<comment type="caution">
    <text evidence="1">The sequence shown here is derived from an EMBL/GenBank/DDBJ whole genome shotgun (WGS) entry which is preliminary data.</text>
</comment>
<keyword evidence="1" id="KW-0645">Protease</keyword>
<evidence type="ECO:0000313" key="1">
    <source>
        <dbReference type="EMBL" id="OES43897.1"/>
    </source>
</evidence>
<accession>A0A1E7DLC2</accession>
<dbReference type="InterPro" id="IPR009665">
    <property type="entry name" value="YyaC"/>
</dbReference>
<evidence type="ECO:0000313" key="2">
    <source>
        <dbReference type="Proteomes" id="UP000095658"/>
    </source>
</evidence>
<dbReference type="STRING" id="1714016.BA724_12460"/>
<protein>
    <submittedName>
        <fullName evidence="1">Spore protease YyaC</fullName>
    </submittedName>
</protein>
<dbReference type="Proteomes" id="UP000095658">
    <property type="component" value="Unassembled WGS sequence"/>
</dbReference>
<proteinExistence type="predicted"/>
<dbReference type="Pfam" id="PF06866">
    <property type="entry name" value="DUF1256"/>
    <property type="match status" value="1"/>
</dbReference>
<dbReference type="OrthoDB" id="9815953at2"/>
<name>A0A1E7DLC2_9BACI</name>
<dbReference type="GO" id="GO:0008233">
    <property type="term" value="F:peptidase activity"/>
    <property type="evidence" value="ECO:0007669"/>
    <property type="project" value="UniProtKB-KW"/>
</dbReference>
<dbReference type="GO" id="GO:0006508">
    <property type="term" value="P:proteolysis"/>
    <property type="evidence" value="ECO:0007669"/>
    <property type="project" value="UniProtKB-KW"/>
</dbReference>
<dbReference type="NCBIfam" id="TIGR02841">
    <property type="entry name" value="spore_YyaC"/>
    <property type="match status" value="1"/>
</dbReference>
<sequence length="186" mass="20654">MRQCIEDTFFVHHLKNELKPVLSGRQEVVFVCIGTDRSSGDSYGPFVGSKLKQTFYLRKYTHVSVYGCLDYPVHAKNLAETIQKIKERHTNPVVIAIDACLGAAKNIGTVVLDQGPMKPGSGVQKELPPIGDYHISGIVNVGGFIPLQVLQSTRLALVYKMANKTADFITRALFELEYEKKKTQAV</sequence>
<keyword evidence="2" id="KW-1185">Reference proteome</keyword>
<dbReference type="SUPFAM" id="SSF53163">
    <property type="entry name" value="HybD-like"/>
    <property type="match status" value="1"/>
</dbReference>
<keyword evidence="1" id="KW-0378">Hydrolase</keyword>
<dbReference type="AlphaFoldDB" id="A0A1E7DLC2"/>